<protein>
    <recommendedName>
        <fullName evidence="4">Spore coat protein CotH</fullName>
    </recommendedName>
</protein>
<dbReference type="GO" id="GO:0005509">
    <property type="term" value="F:calcium ion binding"/>
    <property type="evidence" value="ECO:0007669"/>
    <property type="project" value="InterPro"/>
</dbReference>
<comment type="caution">
    <text evidence="2">The sequence shown here is derived from an EMBL/GenBank/DDBJ whole genome shotgun (WGS) entry which is preliminary data.</text>
</comment>
<dbReference type="PANTHER" id="PTHR40050:SF1">
    <property type="entry name" value="INNER SPORE COAT PROTEIN H"/>
    <property type="match status" value="1"/>
</dbReference>
<dbReference type="EMBL" id="JPMI01000230">
    <property type="protein sequence ID" value="KFA89927.1"/>
    <property type="molecule type" value="Genomic_DNA"/>
</dbReference>
<dbReference type="PANTHER" id="PTHR40050">
    <property type="entry name" value="INNER SPORE COAT PROTEIN H"/>
    <property type="match status" value="1"/>
</dbReference>
<evidence type="ECO:0008006" key="4">
    <source>
        <dbReference type="Google" id="ProtNLM"/>
    </source>
</evidence>
<dbReference type="Pfam" id="PF08757">
    <property type="entry name" value="CotH"/>
    <property type="match status" value="1"/>
</dbReference>
<dbReference type="SUPFAM" id="SSF49313">
    <property type="entry name" value="Cadherin-like"/>
    <property type="match status" value="1"/>
</dbReference>
<sequence length="532" mass="58982">MRIGVSALLLGGVLGCGGNAGSEGRERQVTRTSTFPLEREGEDDKSEAPCVPTAGGPHWLEEGQTLSVKVSCADGTEVKGSAFHLKDLPHGASYDKKTATLSWTPGLDQAGVYVIALKGKEKQTGTVKIGVADNWKDPHNVPVKPTVYTEEYGLPVIHFQGASRLNPDDHVPLTVIYGGHTYAAEGKLRGSSSLAFPKNSYTLKFSAEDPFQEPARAGGFTNRRSLVLINTFNDNSYLRARMGFELWGRLSPESLQVKTFSVVVYLDGVYHGLYTLADHVNKHLMAAQGLSVNGNLYKADSGSANFRLVDKDGQPKSTPHAGFVKQDGTPKEGEPGAFDDLDAFVRFVATASDADFRTQGPQLFSQRDYENWWAFVTLLVAIDSDVKNAYHYHDPQGGPWRYIPWDLDGTFGQTWKTQRLRPTAALDTGADNELFRRLLAEPAFAGPLRARLRAQLSQELAPVLLHARLDELAGEIAPSARRDEARWMEQYRSFPLWSQRTDFTTFDEEVEYIRQWLTLRWAFLDAQLAPMP</sequence>
<dbReference type="Proteomes" id="UP000028547">
    <property type="component" value="Unassembled WGS sequence"/>
</dbReference>
<dbReference type="InterPro" id="IPR014867">
    <property type="entry name" value="Spore_coat_CotH_CotH2/3/7"/>
</dbReference>
<feature type="region of interest" description="Disordered" evidence="1">
    <location>
        <begin position="313"/>
        <end position="332"/>
    </location>
</feature>
<feature type="region of interest" description="Disordered" evidence="1">
    <location>
        <begin position="19"/>
        <end position="49"/>
    </location>
</feature>
<reference evidence="2 3" key="1">
    <citation type="submission" date="2014-07" db="EMBL/GenBank/DDBJ databases">
        <title>Draft Genome Sequence of Gephyronic Acid Producer, Cystobacter violaceus Strain Cb vi76.</title>
        <authorList>
            <person name="Stevens D.C."/>
            <person name="Young J."/>
            <person name="Carmichael R."/>
            <person name="Tan J."/>
            <person name="Taylor R.E."/>
        </authorList>
    </citation>
    <scope>NUCLEOTIDE SEQUENCE [LARGE SCALE GENOMIC DNA]</scope>
    <source>
        <strain evidence="2 3">Cb vi76</strain>
    </source>
</reference>
<organism evidence="2 3">
    <name type="scientific">Archangium violaceum Cb vi76</name>
    <dbReference type="NCBI Taxonomy" id="1406225"/>
    <lineage>
        <taxon>Bacteria</taxon>
        <taxon>Pseudomonadati</taxon>
        <taxon>Myxococcota</taxon>
        <taxon>Myxococcia</taxon>
        <taxon>Myxococcales</taxon>
        <taxon>Cystobacterineae</taxon>
        <taxon>Archangiaceae</taxon>
        <taxon>Archangium</taxon>
    </lineage>
</organism>
<evidence type="ECO:0000313" key="3">
    <source>
        <dbReference type="Proteomes" id="UP000028547"/>
    </source>
</evidence>
<dbReference type="InterPro" id="IPR013783">
    <property type="entry name" value="Ig-like_fold"/>
</dbReference>
<dbReference type="GO" id="GO:0016020">
    <property type="term" value="C:membrane"/>
    <property type="evidence" value="ECO:0007669"/>
    <property type="project" value="InterPro"/>
</dbReference>
<accession>A0A084SN92</accession>
<name>A0A084SN92_9BACT</name>
<gene>
    <name evidence="2" type="ORF">Q664_31920</name>
</gene>
<dbReference type="PROSITE" id="PS51257">
    <property type="entry name" value="PROKAR_LIPOPROTEIN"/>
    <property type="match status" value="1"/>
</dbReference>
<proteinExistence type="predicted"/>
<evidence type="ECO:0000313" key="2">
    <source>
        <dbReference type="EMBL" id="KFA89927.1"/>
    </source>
</evidence>
<dbReference type="Gene3D" id="2.60.40.10">
    <property type="entry name" value="Immunoglobulins"/>
    <property type="match status" value="1"/>
</dbReference>
<evidence type="ECO:0000256" key="1">
    <source>
        <dbReference type="SAM" id="MobiDB-lite"/>
    </source>
</evidence>
<dbReference type="AlphaFoldDB" id="A0A084SN92"/>
<dbReference type="InterPro" id="IPR015919">
    <property type="entry name" value="Cadherin-like_sf"/>
</dbReference>